<name>A0A7T8GT50_CALRO</name>
<proteinExistence type="predicted"/>
<sequence>MQGRLNFPPVMMPLLPISVMVDLTQRILAETHAESFNPHFHTPTAALNTPNMPPHPSFYEIFPPEFLDVPRSAEISTDP</sequence>
<evidence type="ECO:0000313" key="2">
    <source>
        <dbReference type="Proteomes" id="UP000595437"/>
    </source>
</evidence>
<reference evidence="2" key="1">
    <citation type="submission" date="2021-01" db="EMBL/GenBank/DDBJ databases">
        <title>Caligus Genome Assembly.</title>
        <authorList>
            <person name="Gallardo-Escarate C."/>
        </authorList>
    </citation>
    <scope>NUCLEOTIDE SEQUENCE [LARGE SCALE GENOMIC DNA]</scope>
</reference>
<gene>
    <name evidence="1" type="ORF">FKW44_017570</name>
</gene>
<keyword evidence="2" id="KW-1185">Reference proteome</keyword>
<dbReference type="AlphaFoldDB" id="A0A7T8GT50"/>
<organism evidence="1 2">
    <name type="scientific">Caligus rogercresseyi</name>
    <name type="common">Sea louse</name>
    <dbReference type="NCBI Taxonomy" id="217165"/>
    <lineage>
        <taxon>Eukaryota</taxon>
        <taxon>Metazoa</taxon>
        <taxon>Ecdysozoa</taxon>
        <taxon>Arthropoda</taxon>
        <taxon>Crustacea</taxon>
        <taxon>Multicrustacea</taxon>
        <taxon>Hexanauplia</taxon>
        <taxon>Copepoda</taxon>
        <taxon>Siphonostomatoida</taxon>
        <taxon>Caligidae</taxon>
        <taxon>Caligus</taxon>
    </lineage>
</organism>
<protein>
    <submittedName>
        <fullName evidence="1">Uncharacterized protein</fullName>
    </submittedName>
</protein>
<dbReference type="Proteomes" id="UP000595437">
    <property type="component" value="Chromosome 12"/>
</dbReference>
<accession>A0A7T8GT50</accession>
<feature type="non-terminal residue" evidence="1">
    <location>
        <position position="79"/>
    </location>
</feature>
<evidence type="ECO:0000313" key="1">
    <source>
        <dbReference type="EMBL" id="QQP37338.1"/>
    </source>
</evidence>
<dbReference type="EMBL" id="CP045901">
    <property type="protein sequence ID" value="QQP37338.1"/>
    <property type="molecule type" value="Genomic_DNA"/>
</dbReference>